<dbReference type="Pfam" id="PF00400">
    <property type="entry name" value="WD40"/>
    <property type="match status" value="2"/>
</dbReference>
<dbReference type="OrthoDB" id="10251741at2759"/>
<dbReference type="AlphaFoldDB" id="A0A1G4J9F3"/>
<evidence type="ECO:0000313" key="6">
    <source>
        <dbReference type="Proteomes" id="UP000191024"/>
    </source>
</evidence>
<dbReference type="STRING" id="1230905.A0A1G4J9F3"/>
<gene>
    <name evidence="5" type="ORF">LAMI_0D02696G</name>
</gene>
<dbReference type="InterPro" id="IPR024977">
    <property type="entry name" value="Apc4-like_WD40_dom"/>
</dbReference>
<dbReference type="InterPro" id="IPR051510">
    <property type="entry name" value="SKI8"/>
</dbReference>
<feature type="domain" description="Anaphase-promoting complex subunit 4-like WD40" evidence="4">
    <location>
        <begin position="188"/>
        <end position="268"/>
    </location>
</feature>
<dbReference type="Pfam" id="PF12894">
    <property type="entry name" value="ANAPC4_WD40"/>
    <property type="match status" value="1"/>
</dbReference>
<dbReference type="PROSITE" id="PS50082">
    <property type="entry name" value="WD_REPEATS_2"/>
    <property type="match status" value="1"/>
</dbReference>
<evidence type="ECO:0000259" key="4">
    <source>
        <dbReference type="Pfam" id="PF12894"/>
    </source>
</evidence>
<dbReference type="PANTHER" id="PTHR44090:SF1">
    <property type="entry name" value="SUPERKILLER COMPLEX PROTEIN 8"/>
    <property type="match status" value="1"/>
</dbReference>
<dbReference type="Gene3D" id="2.130.10.10">
    <property type="entry name" value="YVTN repeat-like/Quinoprotein amine dehydrogenase"/>
    <property type="match status" value="1"/>
</dbReference>
<evidence type="ECO:0000313" key="5">
    <source>
        <dbReference type="EMBL" id="SCU86569.1"/>
    </source>
</evidence>
<dbReference type="SUPFAM" id="SSF50978">
    <property type="entry name" value="WD40 repeat-like"/>
    <property type="match status" value="1"/>
</dbReference>
<dbReference type="PROSITE" id="PS50294">
    <property type="entry name" value="WD_REPEATS_REGION"/>
    <property type="match status" value="1"/>
</dbReference>
<feature type="repeat" description="WD" evidence="3">
    <location>
        <begin position="279"/>
        <end position="320"/>
    </location>
</feature>
<dbReference type="Proteomes" id="UP000191024">
    <property type="component" value="Chromosome D"/>
</dbReference>
<sequence length="389" mass="42597">MSKLFISTTNVGRAHEADIFGLSISTPYTVTCSGDGWIKLWKNRLLEGDLPKNNVISKFVHRTGVHHVDAFHSVEHGGVELDLVACVTFSGELVIYSVNMKQLAVEQVDLFSSSDKQKSYWCVKWFKSSDSEIPHKLLATDVKGSTRVWNLTVSHTEDADSRLQLILHGEITAPVANFATSCDMSPKGLIATGFENGSVIVSQADTLRPVYNFEGFGIRGTEESGRTVRDVKFSPMGELLAVANDSGSYGCVTLYETEYGERIGNLTVPTHSSQASIGSFAHNGWVFAVSFNSTGEFLATCGYDSKVRVWDVKMRERLSTLSLSAGDIEIEEDILLEDEFGDSLKNPPVFGVSFVEKGVRGGTGSDTNEGLCCICLDRSIRWYREAGGI</sequence>
<dbReference type="InterPro" id="IPR015943">
    <property type="entry name" value="WD40/YVTN_repeat-like_dom_sf"/>
</dbReference>
<name>A0A1G4J9F3_9SACH</name>
<dbReference type="PROSITE" id="PS00678">
    <property type="entry name" value="WD_REPEATS_1"/>
    <property type="match status" value="1"/>
</dbReference>
<dbReference type="EMBL" id="LT598463">
    <property type="protein sequence ID" value="SCU86569.1"/>
    <property type="molecule type" value="Genomic_DNA"/>
</dbReference>
<protein>
    <submittedName>
        <fullName evidence="5">LAMI_0D02696g1_1</fullName>
    </submittedName>
</protein>
<dbReference type="PANTHER" id="PTHR44090">
    <property type="entry name" value="WD REPEAT-CONTAINING PROTEIN 61"/>
    <property type="match status" value="1"/>
</dbReference>
<dbReference type="GO" id="GO:0032991">
    <property type="term" value="C:protein-containing complex"/>
    <property type="evidence" value="ECO:0007669"/>
    <property type="project" value="UniProtKB-ARBA"/>
</dbReference>
<dbReference type="SMART" id="SM00320">
    <property type="entry name" value="WD40"/>
    <property type="match status" value="4"/>
</dbReference>
<proteinExistence type="predicted"/>
<reference evidence="5 6" key="1">
    <citation type="submission" date="2016-03" db="EMBL/GenBank/DDBJ databases">
        <authorList>
            <person name="Devillers H."/>
        </authorList>
    </citation>
    <scope>NUCLEOTIDE SEQUENCE [LARGE SCALE GENOMIC DNA]</scope>
    <source>
        <strain evidence="5">CBS 11717</strain>
    </source>
</reference>
<organism evidence="5 6">
    <name type="scientific">Lachancea mirantina</name>
    <dbReference type="NCBI Taxonomy" id="1230905"/>
    <lineage>
        <taxon>Eukaryota</taxon>
        <taxon>Fungi</taxon>
        <taxon>Dikarya</taxon>
        <taxon>Ascomycota</taxon>
        <taxon>Saccharomycotina</taxon>
        <taxon>Saccharomycetes</taxon>
        <taxon>Saccharomycetales</taxon>
        <taxon>Saccharomycetaceae</taxon>
        <taxon>Lachancea</taxon>
    </lineage>
</organism>
<dbReference type="InterPro" id="IPR036322">
    <property type="entry name" value="WD40_repeat_dom_sf"/>
</dbReference>
<evidence type="ECO:0000256" key="3">
    <source>
        <dbReference type="PROSITE-ProRule" id="PRU00221"/>
    </source>
</evidence>
<dbReference type="InterPro" id="IPR019775">
    <property type="entry name" value="WD40_repeat_CS"/>
</dbReference>
<keyword evidence="2" id="KW-0677">Repeat</keyword>
<dbReference type="InterPro" id="IPR001680">
    <property type="entry name" value="WD40_rpt"/>
</dbReference>
<accession>A0A1G4J9F3</accession>
<evidence type="ECO:0000256" key="1">
    <source>
        <dbReference type="ARBA" id="ARBA00022574"/>
    </source>
</evidence>
<dbReference type="GO" id="GO:0005634">
    <property type="term" value="C:nucleus"/>
    <property type="evidence" value="ECO:0007669"/>
    <property type="project" value="TreeGrafter"/>
</dbReference>
<keyword evidence="1 3" id="KW-0853">WD repeat</keyword>
<evidence type="ECO:0000256" key="2">
    <source>
        <dbReference type="ARBA" id="ARBA00022737"/>
    </source>
</evidence>
<keyword evidence="6" id="KW-1185">Reference proteome</keyword>